<dbReference type="Pfam" id="PF19458">
    <property type="entry name" value="DUF5995"/>
    <property type="match status" value="1"/>
</dbReference>
<accession>A0A495W114</accession>
<protein>
    <submittedName>
        <fullName evidence="1">Uncharacterized protein</fullName>
    </submittedName>
</protein>
<comment type="caution">
    <text evidence="1">The sequence shown here is derived from an EMBL/GenBank/DDBJ whole genome shotgun (WGS) entry which is preliminary data.</text>
</comment>
<evidence type="ECO:0000313" key="1">
    <source>
        <dbReference type="EMBL" id="RKT55362.1"/>
    </source>
</evidence>
<proteinExistence type="predicted"/>
<organism evidence="1 2">
    <name type="scientific">Saccharothrix australiensis</name>
    <dbReference type="NCBI Taxonomy" id="2072"/>
    <lineage>
        <taxon>Bacteria</taxon>
        <taxon>Bacillati</taxon>
        <taxon>Actinomycetota</taxon>
        <taxon>Actinomycetes</taxon>
        <taxon>Pseudonocardiales</taxon>
        <taxon>Pseudonocardiaceae</taxon>
        <taxon>Saccharothrix</taxon>
    </lineage>
</organism>
<dbReference type="InterPro" id="IPR046037">
    <property type="entry name" value="DUF5995"/>
</dbReference>
<dbReference type="Proteomes" id="UP000282084">
    <property type="component" value="Unassembled WGS sequence"/>
</dbReference>
<evidence type="ECO:0000313" key="2">
    <source>
        <dbReference type="Proteomes" id="UP000282084"/>
    </source>
</evidence>
<gene>
    <name evidence="1" type="ORF">C8E97_4027</name>
</gene>
<name>A0A495W114_9PSEU</name>
<dbReference type="AlphaFoldDB" id="A0A495W114"/>
<dbReference type="OrthoDB" id="583431at2"/>
<sequence length="236" mass="26013">MTHAPAQIPASVEQVVQRMKTIDEQLDPCDGVACFNRMYLRVTELVGQHIVEGFFEDPVFLERMDVLFAGLYFKAVDAAVAGEEPPVPWKPLFDARDDRTVWPLQFALAGMNAHINHDLALAVIATCQERGTTPLTKPVHADYLRVNELLSRAEAEVRAEYEPQLLSLATADAEQLKHVLSSFSIARTRDASWGTALTLWQQRTLKPVYRTTLAAVATDVALVGAALLTPVVPPPA</sequence>
<keyword evidence="2" id="KW-1185">Reference proteome</keyword>
<dbReference type="RefSeq" id="WP_121011957.1">
    <property type="nucleotide sequence ID" value="NZ_RBXO01000001.1"/>
</dbReference>
<dbReference type="EMBL" id="RBXO01000001">
    <property type="protein sequence ID" value="RKT55362.1"/>
    <property type="molecule type" value="Genomic_DNA"/>
</dbReference>
<reference evidence="1 2" key="1">
    <citation type="submission" date="2018-10" db="EMBL/GenBank/DDBJ databases">
        <title>Sequencing the genomes of 1000 actinobacteria strains.</title>
        <authorList>
            <person name="Klenk H.-P."/>
        </authorList>
    </citation>
    <scope>NUCLEOTIDE SEQUENCE [LARGE SCALE GENOMIC DNA]</scope>
    <source>
        <strain evidence="1 2">DSM 43800</strain>
    </source>
</reference>